<dbReference type="Proteomes" id="UP000494040">
    <property type="component" value="Unassembled WGS sequence"/>
</dbReference>
<dbReference type="PRINTS" id="PR00722">
    <property type="entry name" value="CHYMOTRYPSIN"/>
</dbReference>
<dbReference type="OrthoDB" id="6380398at2759"/>
<keyword evidence="6" id="KW-0732">Signal</keyword>
<dbReference type="Pfam" id="PF00089">
    <property type="entry name" value="Trypsin"/>
    <property type="match status" value="1"/>
</dbReference>
<evidence type="ECO:0000256" key="2">
    <source>
        <dbReference type="ARBA" id="ARBA00022670"/>
    </source>
</evidence>
<evidence type="ECO:0000259" key="7">
    <source>
        <dbReference type="PROSITE" id="PS50240"/>
    </source>
</evidence>
<protein>
    <recommendedName>
        <fullName evidence="7">Peptidase S1 domain-containing protein</fullName>
    </recommendedName>
</protein>
<keyword evidence="9" id="KW-1185">Reference proteome</keyword>
<keyword evidence="2" id="KW-0645">Protease</keyword>
<evidence type="ECO:0000256" key="6">
    <source>
        <dbReference type="SAM" id="SignalP"/>
    </source>
</evidence>
<keyword evidence="5" id="KW-1015">Disulfide bond</keyword>
<comment type="similarity">
    <text evidence="1">Belongs to the peptidase S1 family.</text>
</comment>
<evidence type="ECO:0000313" key="9">
    <source>
        <dbReference type="Proteomes" id="UP000494040"/>
    </source>
</evidence>
<dbReference type="AlphaFoldDB" id="A0A8I6SAF8"/>
<dbReference type="InterPro" id="IPR050430">
    <property type="entry name" value="Peptidase_S1"/>
</dbReference>
<dbReference type="PANTHER" id="PTHR24276">
    <property type="entry name" value="POLYSERASE-RELATED"/>
    <property type="match status" value="1"/>
</dbReference>
<organism evidence="8 9">
    <name type="scientific">Cimex lectularius</name>
    <name type="common">Bed bug</name>
    <name type="synonym">Acanthia lectularia</name>
    <dbReference type="NCBI Taxonomy" id="79782"/>
    <lineage>
        <taxon>Eukaryota</taxon>
        <taxon>Metazoa</taxon>
        <taxon>Ecdysozoa</taxon>
        <taxon>Arthropoda</taxon>
        <taxon>Hexapoda</taxon>
        <taxon>Insecta</taxon>
        <taxon>Pterygota</taxon>
        <taxon>Neoptera</taxon>
        <taxon>Paraneoptera</taxon>
        <taxon>Hemiptera</taxon>
        <taxon>Heteroptera</taxon>
        <taxon>Panheteroptera</taxon>
        <taxon>Cimicomorpha</taxon>
        <taxon>Cimicidae</taxon>
        <taxon>Cimex</taxon>
    </lineage>
</organism>
<keyword evidence="4" id="KW-0720">Serine protease</keyword>
<dbReference type="GO" id="GO:0004252">
    <property type="term" value="F:serine-type endopeptidase activity"/>
    <property type="evidence" value="ECO:0007669"/>
    <property type="project" value="InterPro"/>
</dbReference>
<dbReference type="InterPro" id="IPR001254">
    <property type="entry name" value="Trypsin_dom"/>
</dbReference>
<evidence type="ECO:0000256" key="5">
    <source>
        <dbReference type="ARBA" id="ARBA00023157"/>
    </source>
</evidence>
<dbReference type="SMART" id="SM00020">
    <property type="entry name" value="Tryp_SPc"/>
    <property type="match status" value="1"/>
</dbReference>
<dbReference type="InterPro" id="IPR001314">
    <property type="entry name" value="Peptidase_S1A"/>
</dbReference>
<evidence type="ECO:0000256" key="1">
    <source>
        <dbReference type="ARBA" id="ARBA00007664"/>
    </source>
</evidence>
<dbReference type="KEGG" id="clec:106674347"/>
<sequence>MKKSIILWFFCKIFSLSIYFVAGETNYTGSNFVGSVPRDNETYGNSLKKADNTETASGHASGINITSRGYLSHRELEPLGSFFGGRYPLYAEYPFLVNIVIRESGTSHCAGTIISEYFIITSCHCTCYDNGRGEIVAEKPDKFLVFAGAQAAWGIGTQSNLSQVRRVSKVVKYFYCSRDKDTLAWDHDVSVLTLTKRLIFNKFVKPVNVKSKSSKEIERLFENALAISKTCTVLGWGASKGYTGVLQAIDLYPISSFLCQSSIKDKSYTHIFERYRICFRPFDMLSTALCVANTGGPLICDNNFWGVLNWAPNCSKTAIPIVFTKLETFLDLYAPLSSATCDKIARFILFLFPLFQTLVFLHY</sequence>
<feature type="chain" id="PRO_5035195673" description="Peptidase S1 domain-containing protein" evidence="6">
    <location>
        <begin position="24"/>
        <end position="363"/>
    </location>
</feature>
<dbReference type="InterPro" id="IPR043504">
    <property type="entry name" value="Peptidase_S1_PA_chymotrypsin"/>
</dbReference>
<dbReference type="EnsemblMetazoa" id="XM_014406991.1">
    <property type="protein sequence ID" value="XP_014262477.1"/>
    <property type="gene ID" value="LOC106674347"/>
</dbReference>
<feature type="signal peptide" evidence="6">
    <location>
        <begin position="1"/>
        <end position="23"/>
    </location>
</feature>
<dbReference type="PROSITE" id="PS50240">
    <property type="entry name" value="TRYPSIN_DOM"/>
    <property type="match status" value="1"/>
</dbReference>
<dbReference type="PANTHER" id="PTHR24276:SF96">
    <property type="entry name" value="PEPTIDASE S1 DOMAIN-CONTAINING PROTEIN"/>
    <property type="match status" value="1"/>
</dbReference>
<name>A0A8I6SAF8_CIMLE</name>
<feature type="domain" description="Peptidase S1" evidence="7">
    <location>
        <begin position="82"/>
        <end position="338"/>
    </location>
</feature>
<gene>
    <name evidence="8" type="primary">106674347</name>
</gene>
<keyword evidence="3" id="KW-0378">Hydrolase</keyword>
<evidence type="ECO:0000256" key="3">
    <source>
        <dbReference type="ARBA" id="ARBA00022801"/>
    </source>
</evidence>
<reference evidence="8" key="1">
    <citation type="submission" date="2022-01" db="UniProtKB">
        <authorList>
            <consortium name="EnsemblMetazoa"/>
        </authorList>
    </citation>
    <scope>IDENTIFICATION</scope>
</reference>
<dbReference type="Gene3D" id="2.40.10.10">
    <property type="entry name" value="Trypsin-like serine proteases"/>
    <property type="match status" value="1"/>
</dbReference>
<dbReference type="GO" id="GO:0006508">
    <property type="term" value="P:proteolysis"/>
    <property type="evidence" value="ECO:0007669"/>
    <property type="project" value="UniProtKB-KW"/>
</dbReference>
<accession>A0A8I6SAF8</accession>
<dbReference type="SUPFAM" id="SSF50494">
    <property type="entry name" value="Trypsin-like serine proteases"/>
    <property type="match status" value="1"/>
</dbReference>
<dbReference type="InterPro" id="IPR009003">
    <property type="entry name" value="Peptidase_S1_PA"/>
</dbReference>
<proteinExistence type="inferred from homology"/>
<evidence type="ECO:0000313" key="8">
    <source>
        <dbReference type="EnsemblMetazoa" id="XP_014262477.1"/>
    </source>
</evidence>
<evidence type="ECO:0000256" key="4">
    <source>
        <dbReference type="ARBA" id="ARBA00022825"/>
    </source>
</evidence>